<gene>
    <name evidence="2" type="ORF">TM51_07656</name>
</gene>
<dbReference type="Pfam" id="PF18944">
    <property type="entry name" value="DUF5691"/>
    <property type="match status" value="1"/>
</dbReference>
<sequence length="490" mass="55340">MTYADSWSDLVSTALVGTSRRPLPPAADHAETPSGDPAARLLERAALAAIQRRAGQRPSPPPAPPPAPAPEETAPYLDGPALKRLNTILDTRRVFLAEWLHYAAATGKLLPPEYLPDVLSHAKGNTIAARALTRVGGARARWLARHCSVWSYLLDFEEAHPDFFDPELWATGTATQRRIQLERLRRTDPEHARDLVARTWANERAETRYELLKAWEHGLSRDDEPLLLTALRDRSHPVRVLAAALLIQLPDSDDGQRLTHHATHLLRTTGAQEQETITLTPPGDVDAEFASLLSPNRRTTKTPEERAHTLLSHLPLRLWIGRLGSSPADVVSKKMDDTVRDALIAAAVRYRDLDWVRAFLDDVGRHTFASNNWFEQLDALLHQLPAEERCDRVAHWLDDPDIPETQTWNLLYRLEFPWVGRLNDILVEQLFTSPDAPDHFGVIAPGAENKLDPGLYERLAPLAEKRKGSREFRHLVTTLEYRYTMRKELM</sequence>
<organism evidence="2 3">
    <name type="scientific">Thermobifida fusca TM51</name>
    <dbReference type="NCBI Taxonomy" id="1169414"/>
    <lineage>
        <taxon>Bacteria</taxon>
        <taxon>Bacillati</taxon>
        <taxon>Actinomycetota</taxon>
        <taxon>Actinomycetes</taxon>
        <taxon>Streptosporangiales</taxon>
        <taxon>Nocardiopsidaceae</taxon>
        <taxon>Thermobifida</taxon>
    </lineage>
</organism>
<protein>
    <submittedName>
        <fullName evidence="2">Uncharacterized protein</fullName>
    </submittedName>
</protein>
<evidence type="ECO:0000313" key="3">
    <source>
        <dbReference type="Proteomes" id="UP000014184"/>
    </source>
</evidence>
<comment type="caution">
    <text evidence="2">The sequence shown here is derived from an EMBL/GenBank/DDBJ whole genome shotgun (WGS) entry which is preliminary data.</text>
</comment>
<reference evidence="2 3" key="1">
    <citation type="journal article" date="2013" name="Genome Announc.">
        <title>Draft Genome Sequence of the Lignocellulose Decomposer Thermobifida fusca Strain TM51.</title>
        <authorList>
            <person name="Toth A."/>
            <person name="Barna T."/>
            <person name="Nagy I."/>
            <person name="Horvath B."/>
            <person name="Nagy I."/>
            <person name="Tancsics A."/>
            <person name="Kriszt B."/>
            <person name="Baka E."/>
            <person name="Fekete C."/>
            <person name="Kukolya J."/>
        </authorList>
    </citation>
    <scope>NUCLEOTIDE SEQUENCE [LARGE SCALE GENOMIC DNA]</scope>
    <source>
        <strain evidence="2 3">TM51</strain>
    </source>
</reference>
<evidence type="ECO:0000313" key="2">
    <source>
        <dbReference type="EMBL" id="EOR71449.1"/>
    </source>
</evidence>
<dbReference type="EMBL" id="AOSG01000036">
    <property type="protein sequence ID" value="EOR71449.1"/>
    <property type="molecule type" value="Genomic_DNA"/>
</dbReference>
<evidence type="ECO:0000256" key="1">
    <source>
        <dbReference type="SAM" id="MobiDB-lite"/>
    </source>
</evidence>
<proteinExistence type="predicted"/>
<keyword evidence="3" id="KW-1185">Reference proteome</keyword>
<name>A0A9P2WQX3_THEFU</name>
<dbReference type="AlphaFoldDB" id="A0A9P2WQX3"/>
<dbReference type="InterPro" id="IPR043746">
    <property type="entry name" value="DUF5691"/>
</dbReference>
<feature type="compositionally biased region" description="Pro residues" evidence="1">
    <location>
        <begin position="58"/>
        <end position="69"/>
    </location>
</feature>
<dbReference type="RefSeq" id="WP_016188661.1">
    <property type="nucleotide sequence ID" value="NZ_AOSG01000036.1"/>
</dbReference>
<accession>A0A9P2WQX3</accession>
<feature type="region of interest" description="Disordered" evidence="1">
    <location>
        <begin position="51"/>
        <end position="77"/>
    </location>
</feature>
<dbReference type="Proteomes" id="UP000014184">
    <property type="component" value="Unassembled WGS sequence"/>
</dbReference>